<dbReference type="SUPFAM" id="SSF53850">
    <property type="entry name" value="Periplasmic binding protein-like II"/>
    <property type="match status" value="1"/>
</dbReference>
<sequence>MNLKQLRYFVTAVDLCNITRAAKKLHVAQPALGLHIRELEAELGVTLLHRHSRGVEPTVAGQLLYTRANQIFEQIEQTRKDVTQLHQAAREPVSLGLTTSLTLLVGTGIQLLAERDFEDLAFSLVEGPSFFLADAIEREELDVALAYEIEPRPGLLLTAVMEEEILFVTAAGRKKAPAEVAMEEVLGSKLALGSRRDIGRRILARAAGVPLADLKVTYEVQSIAAIRDLVLQGEASSIMPYGSVARELEAGRLAAKRITGHPLKSTLYIVRRADSGHEKSWEAHGLDRLLDRAVSMVAEKLGPYGMRL</sequence>
<keyword evidence="5" id="KW-0804">Transcription</keyword>
<dbReference type="InterPro" id="IPR036388">
    <property type="entry name" value="WH-like_DNA-bd_sf"/>
</dbReference>
<dbReference type="Pfam" id="PF03466">
    <property type="entry name" value="LysR_substrate"/>
    <property type="match status" value="1"/>
</dbReference>
<dbReference type="Gene3D" id="1.10.10.10">
    <property type="entry name" value="Winged helix-like DNA-binding domain superfamily/Winged helix DNA-binding domain"/>
    <property type="match status" value="1"/>
</dbReference>
<evidence type="ECO:0000256" key="3">
    <source>
        <dbReference type="ARBA" id="ARBA00023125"/>
    </source>
</evidence>
<dbReference type="PANTHER" id="PTHR30293:SF0">
    <property type="entry name" value="NITROGEN ASSIMILATION REGULATORY PROTEIN NAC"/>
    <property type="match status" value="1"/>
</dbReference>
<evidence type="ECO:0000313" key="7">
    <source>
        <dbReference type="EMBL" id="MFC6280027.1"/>
    </source>
</evidence>
<dbReference type="RefSeq" id="WP_371437991.1">
    <property type="nucleotide sequence ID" value="NZ_JBHSRS010000004.1"/>
</dbReference>
<evidence type="ECO:0000256" key="4">
    <source>
        <dbReference type="ARBA" id="ARBA00023159"/>
    </source>
</evidence>
<evidence type="ECO:0000256" key="5">
    <source>
        <dbReference type="ARBA" id="ARBA00023163"/>
    </source>
</evidence>
<dbReference type="InterPro" id="IPR036390">
    <property type="entry name" value="WH_DNA-bd_sf"/>
</dbReference>
<feature type="domain" description="HTH lysR-type" evidence="6">
    <location>
        <begin position="1"/>
        <end position="58"/>
    </location>
</feature>
<comment type="caution">
    <text evidence="7">The sequence shown here is derived from an EMBL/GenBank/DDBJ whole genome shotgun (WGS) entry which is preliminary data.</text>
</comment>
<reference evidence="8" key="1">
    <citation type="journal article" date="2019" name="Int. J. Syst. Evol. Microbiol.">
        <title>The Global Catalogue of Microorganisms (GCM) 10K type strain sequencing project: providing services to taxonomists for standard genome sequencing and annotation.</title>
        <authorList>
            <consortium name="The Broad Institute Genomics Platform"/>
            <consortium name="The Broad Institute Genome Sequencing Center for Infectious Disease"/>
            <person name="Wu L."/>
            <person name="Ma J."/>
        </authorList>
    </citation>
    <scope>NUCLEOTIDE SEQUENCE [LARGE SCALE GENOMIC DNA]</scope>
    <source>
        <strain evidence="8">CCUG 39402</strain>
    </source>
</reference>
<protein>
    <submittedName>
        <fullName evidence="7">LysR family transcriptional regulator</fullName>
    </submittedName>
</protein>
<organism evidence="7 8">
    <name type="scientific">Polaromonas aquatica</name>
    <dbReference type="NCBI Taxonomy" id="332657"/>
    <lineage>
        <taxon>Bacteria</taxon>
        <taxon>Pseudomonadati</taxon>
        <taxon>Pseudomonadota</taxon>
        <taxon>Betaproteobacteria</taxon>
        <taxon>Burkholderiales</taxon>
        <taxon>Comamonadaceae</taxon>
        <taxon>Polaromonas</taxon>
    </lineage>
</organism>
<dbReference type="PRINTS" id="PR00039">
    <property type="entry name" value="HTHLYSR"/>
</dbReference>
<keyword evidence="8" id="KW-1185">Reference proteome</keyword>
<dbReference type="SUPFAM" id="SSF46785">
    <property type="entry name" value="Winged helix' DNA-binding domain"/>
    <property type="match status" value="1"/>
</dbReference>
<proteinExistence type="inferred from homology"/>
<accession>A0ABW1TSJ1</accession>
<evidence type="ECO:0000259" key="6">
    <source>
        <dbReference type="PROSITE" id="PS50931"/>
    </source>
</evidence>
<dbReference type="Gene3D" id="3.40.190.290">
    <property type="match status" value="1"/>
</dbReference>
<name>A0ABW1TSJ1_9BURK</name>
<evidence type="ECO:0000256" key="2">
    <source>
        <dbReference type="ARBA" id="ARBA00023015"/>
    </source>
</evidence>
<dbReference type="Proteomes" id="UP001596270">
    <property type="component" value="Unassembled WGS sequence"/>
</dbReference>
<dbReference type="Pfam" id="PF00126">
    <property type="entry name" value="HTH_1"/>
    <property type="match status" value="1"/>
</dbReference>
<dbReference type="PROSITE" id="PS50931">
    <property type="entry name" value="HTH_LYSR"/>
    <property type="match status" value="1"/>
</dbReference>
<dbReference type="InterPro" id="IPR005119">
    <property type="entry name" value="LysR_subst-bd"/>
</dbReference>
<keyword evidence="2" id="KW-0805">Transcription regulation</keyword>
<dbReference type="InterPro" id="IPR000847">
    <property type="entry name" value="LysR_HTH_N"/>
</dbReference>
<gene>
    <name evidence="7" type="ORF">ACFQND_02110</name>
</gene>
<keyword evidence="4" id="KW-0010">Activator</keyword>
<comment type="similarity">
    <text evidence="1">Belongs to the LysR transcriptional regulatory family.</text>
</comment>
<keyword evidence="3" id="KW-0238">DNA-binding</keyword>
<evidence type="ECO:0000313" key="8">
    <source>
        <dbReference type="Proteomes" id="UP001596270"/>
    </source>
</evidence>
<dbReference type="EMBL" id="JBHSRS010000004">
    <property type="protein sequence ID" value="MFC6280027.1"/>
    <property type="molecule type" value="Genomic_DNA"/>
</dbReference>
<dbReference type="PANTHER" id="PTHR30293">
    <property type="entry name" value="TRANSCRIPTIONAL REGULATORY PROTEIN NAC-RELATED"/>
    <property type="match status" value="1"/>
</dbReference>
<evidence type="ECO:0000256" key="1">
    <source>
        <dbReference type="ARBA" id="ARBA00009437"/>
    </source>
</evidence>